<evidence type="ECO:0000256" key="1">
    <source>
        <dbReference type="SAM" id="MobiDB-lite"/>
    </source>
</evidence>
<feature type="compositionally biased region" description="Gly residues" evidence="1">
    <location>
        <begin position="317"/>
        <end position="343"/>
    </location>
</feature>
<evidence type="ECO:0000313" key="2">
    <source>
        <dbReference type="EMBL" id="EKD00108.1"/>
    </source>
</evidence>
<feature type="region of interest" description="Disordered" evidence="1">
    <location>
        <begin position="262"/>
        <end position="287"/>
    </location>
</feature>
<feature type="compositionally biased region" description="Low complexity" evidence="1">
    <location>
        <begin position="344"/>
        <end position="355"/>
    </location>
</feature>
<reference evidence="2 3" key="1">
    <citation type="journal article" date="2012" name="Eukaryot. Cell">
        <title>Genome sequence of the Trichosporon asahii environmental strain CBS 8904.</title>
        <authorList>
            <person name="Yang R.Y."/>
            <person name="Li H.T."/>
            <person name="Zhu H."/>
            <person name="Zhou G.P."/>
            <person name="Wang M."/>
            <person name="Wang L."/>
        </authorList>
    </citation>
    <scope>NUCLEOTIDE SEQUENCE [LARGE SCALE GENOMIC DNA]</scope>
    <source>
        <strain evidence="2 3">CBS 8904</strain>
    </source>
</reference>
<comment type="caution">
    <text evidence="2">The sequence shown here is derived from an EMBL/GenBank/DDBJ whole genome shotgun (WGS) entry which is preliminary data.</text>
</comment>
<proteinExistence type="predicted"/>
<accession>K1VTU5</accession>
<feature type="region of interest" description="Disordered" evidence="1">
    <location>
        <begin position="305"/>
        <end position="355"/>
    </location>
</feature>
<organism evidence="2 3">
    <name type="scientific">Trichosporon asahii var. asahii (strain CBS 8904)</name>
    <name type="common">Yeast</name>
    <dbReference type="NCBI Taxonomy" id="1220162"/>
    <lineage>
        <taxon>Eukaryota</taxon>
        <taxon>Fungi</taxon>
        <taxon>Dikarya</taxon>
        <taxon>Basidiomycota</taxon>
        <taxon>Agaricomycotina</taxon>
        <taxon>Tremellomycetes</taxon>
        <taxon>Trichosporonales</taxon>
        <taxon>Trichosporonaceae</taxon>
        <taxon>Trichosporon</taxon>
    </lineage>
</organism>
<protein>
    <submittedName>
        <fullName evidence="2">Uncharacterized protein</fullName>
    </submittedName>
</protein>
<sequence length="355" mass="38297">MPPLPAPLIVWPYYREFYEGIVTTEWMEDIESMVWGADQVETLDLGHAEVKQCGWGRLLRYGRHLFGGRCDVVKVRFGPGLSPGAVEGDGEGRKDVPSAENVGSVTLELSQVRSVFTSLERTVDDTHRCAQIQAYADAHPGVLDMAHLTELAEAHNVRARGYLRALYYTLRYIHIHKDDLPSLPPWEPWMGKGDDVLNDRHADPNCFSDLITDGRLSEYGFHLAQRAIDKGWPRQPDALIHAANKAASWSAAQARAKRCRHCKHQKHTVSSGGDLSRAGPSSGVGYTPTQTVYHDMTWSIDAYPSCSHSATERGESSSGGGGGGGGGSSGGGDSGFSGGGGGSSSFDSGGFNSSF</sequence>
<evidence type="ECO:0000313" key="3">
    <source>
        <dbReference type="Proteomes" id="UP000006757"/>
    </source>
</evidence>
<keyword evidence="3" id="KW-1185">Reference proteome</keyword>
<gene>
    <name evidence="2" type="ORF">A1Q2_05632</name>
</gene>
<dbReference type="AlphaFoldDB" id="K1VTU5"/>
<dbReference type="EMBL" id="AMBO01000350">
    <property type="protein sequence ID" value="EKD00108.1"/>
    <property type="molecule type" value="Genomic_DNA"/>
</dbReference>
<dbReference type="HOGENOM" id="CLU_781157_0_0_1"/>
<dbReference type="Proteomes" id="UP000006757">
    <property type="component" value="Unassembled WGS sequence"/>
</dbReference>
<name>K1VTU5_TRIAC</name>
<dbReference type="InParanoid" id="K1VTU5"/>